<organism evidence="2 3">
    <name type="scientific">Thelephora terrestris</name>
    <dbReference type="NCBI Taxonomy" id="56493"/>
    <lineage>
        <taxon>Eukaryota</taxon>
        <taxon>Fungi</taxon>
        <taxon>Dikarya</taxon>
        <taxon>Basidiomycota</taxon>
        <taxon>Agaricomycotina</taxon>
        <taxon>Agaricomycetes</taxon>
        <taxon>Thelephorales</taxon>
        <taxon>Thelephoraceae</taxon>
        <taxon>Thelephora</taxon>
    </lineage>
</organism>
<reference evidence="2" key="1">
    <citation type="journal article" date="2020" name="Nat. Commun.">
        <title>Large-scale genome sequencing of mycorrhizal fungi provides insights into the early evolution of symbiotic traits.</title>
        <authorList>
            <person name="Miyauchi S."/>
            <person name="Kiss E."/>
            <person name="Kuo A."/>
            <person name="Drula E."/>
            <person name="Kohler A."/>
            <person name="Sanchez-Garcia M."/>
            <person name="Morin E."/>
            <person name="Andreopoulos B."/>
            <person name="Barry K.W."/>
            <person name="Bonito G."/>
            <person name="Buee M."/>
            <person name="Carver A."/>
            <person name="Chen C."/>
            <person name="Cichocki N."/>
            <person name="Clum A."/>
            <person name="Culley D."/>
            <person name="Crous P.W."/>
            <person name="Fauchery L."/>
            <person name="Girlanda M."/>
            <person name="Hayes R.D."/>
            <person name="Keri Z."/>
            <person name="LaButti K."/>
            <person name="Lipzen A."/>
            <person name="Lombard V."/>
            <person name="Magnuson J."/>
            <person name="Maillard F."/>
            <person name="Murat C."/>
            <person name="Nolan M."/>
            <person name="Ohm R.A."/>
            <person name="Pangilinan J."/>
            <person name="Pereira M.F."/>
            <person name="Perotto S."/>
            <person name="Peter M."/>
            <person name="Pfister S."/>
            <person name="Riley R."/>
            <person name="Sitrit Y."/>
            <person name="Stielow J.B."/>
            <person name="Szollosi G."/>
            <person name="Zifcakova L."/>
            <person name="Stursova M."/>
            <person name="Spatafora J.W."/>
            <person name="Tedersoo L."/>
            <person name="Vaario L.M."/>
            <person name="Yamada A."/>
            <person name="Yan M."/>
            <person name="Wang P."/>
            <person name="Xu J."/>
            <person name="Bruns T."/>
            <person name="Baldrian P."/>
            <person name="Vilgalys R."/>
            <person name="Dunand C."/>
            <person name="Henrissat B."/>
            <person name="Grigoriev I.V."/>
            <person name="Hibbett D."/>
            <person name="Nagy L.G."/>
            <person name="Martin F.M."/>
        </authorList>
    </citation>
    <scope>NUCLEOTIDE SEQUENCE</scope>
    <source>
        <strain evidence="2">UH-Tt-Lm1</strain>
    </source>
</reference>
<feature type="region of interest" description="Disordered" evidence="1">
    <location>
        <begin position="1"/>
        <end position="20"/>
    </location>
</feature>
<dbReference type="EMBL" id="WIUZ02000024">
    <property type="protein sequence ID" value="KAF9778237.1"/>
    <property type="molecule type" value="Genomic_DNA"/>
</dbReference>
<evidence type="ECO:0000256" key="1">
    <source>
        <dbReference type="SAM" id="MobiDB-lite"/>
    </source>
</evidence>
<protein>
    <submittedName>
        <fullName evidence="2">Uncharacterized protein</fullName>
    </submittedName>
</protein>
<sequence>MPPSSLRGLNTGGFACPKPNQESEIRSLRARTNCSHSLAVGEHDPTPATIWKGPVRLCVLAVPTVIEQLGGNVTRPLERLEKARSWIENMEIWVEREERSVIVKPAMTEGVKDLSCLFGKTKVADSQVSEGKEAEILYPASSRPQAVVPCSIEFLKRKPGSRGGYGWFSDLARQQDSVSVGQMPTRFRVDGALQVSNVANRRLCGILWWGEEVCQNGRARIIFTVSILDDAREKTDT</sequence>
<name>A0A9P6L1I7_9AGAM</name>
<keyword evidence="3" id="KW-1185">Reference proteome</keyword>
<accession>A0A9P6L1I7</accession>
<reference evidence="2" key="2">
    <citation type="submission" date="2020-11" db="EMBL/GenBank/DDBJ databases">
        <authorList>
            <consortium name="DOE Joint Genome Institute"/>
            <person name="Kuo A."/>
            <person name="Miyauchi S."/>
            <person name="Kiss E."/>
            <person name="Drula E."/>
            <person name="Kohler A."/>
            <person name="Sanchez-Garcia M."/>
            <person name="Andreopoulos B."/>
            <person name="Barry K.W."/>
            <person name="Bonito G."/>
            <person name="Buee M."/>
            <person name="Carver A."/>
            <person name="Chen C."/>
            <person name="Cichocki N."/>
            <person name="Clum A."/>
            <person name="Culley D."/>
            <person name="Crous P.W."/>
            <person name="Fauchery L."/>
            <person name="Girlanda M."/>
            <person name="Hayes R."/>
            <person name="Keri Z."/>
            <person name="Labutti K."/>
            <person name="Lipzen A."/>
            <person name="Lombard V."/>
            <person name="Magnuson J."/>
            <person name="Maillard F."/>
            <person name="Morin E."/>
            <person name="Murat C."/>
            <person name="Nolan M."/>
            <person name="Ohm R."/>
            <person name="Pangilinan J."/>
            <person name="Pereira M."/>
            <person name="Perotto S."/>
            <person name="Peter M."/>
            <person name="Riley R."/>
            <person name="Sitrit Y."/>
            <person name="Stielow B."/>
            <person name="Szollosi G."/>
            <person name="Zifcakova L."/>
            <person name="Stursova M."/>
            <person name="Spatafora J.W."/>
            <person name="Tedersoo L."/>
            <person name="Vaario L.-M."/>
            <person name="Yamada A."/>
            <person name="Yan M."/>
            <person name="Wang P."/>
            <person name="Xu J."/>
            <person name="Bruns T."/>
            <person name="Baldrian P."/>
            <person name="Vilgalys R."/>
            <person name="Henrissat B."/>
            <person name="Grigoriev I.V."/>
            <person name="Hibbett D."/>
            <person name="Nagy L.G."/>
            <person name="Martin F.M."/>
        </authorList>
    </citation>
    <scope>NUCLEOTIDE SEQUENCE</scope>
    <source>
        <strain evidence="2">UH-Tt-Lm1</strain>
    </source>
</reference>
<gene>
    <name evidence="2" type="ORF">BJ322DRAFT_1025310</name>
</gene>
<comment type="caution">
    <text evidence="2">The sequence shown here is derived from an EMBL/GenBank/DDBJ whole genome shotgun (WGS) entry which is preliminary data.</text>
</comment>
<evidence type="ECO:0000313" key="2">
    <source>
        <dbReference type="EMBL" id="KAF9778237.1"/>
    </source>
</evidence>
<evidence type="ECO:0000313" key="3">
    <source>
        <dbReference type="Proteomes" id="UP000736335"/>
    </source>
</evidence>
<dbReference type="AlphaFoldDB" id="A0A9P6L1I7"/>
<proteinExistence type="predicted"/>
<dbReference type="Proteomes" id="UP000736335">
    <property type="component" value="Unassembled WGS sequence"/>
</dbReference>